<evidence type="ECO:0000256" key="2">
    <source>
        <dbReference type="ARBA" id="ARBA00022741"/>
    </source>
</evidence>
<keyword evidence="5" id="KW-0472">Membrane</keyword>
<dbReference type="FunFam" id="3.40.50.300:FF:000541">
    <property type="entry name" value="Immunity related GTPase M"/>
    <property type="match status" value="1"/>
</dbReference>
<evidence type="ECO:0000313" key="7">
    <source>
        <dbReference type="EMBL" id="KAK0148558.1"/>
    </source>
</evidence>
<keyword evidence="5" id="KW-1133">Transmembrane helix</keyword>
<dbReference type="AlphaFoldDB" id="A0AA47MXL7"/>
<gene>
    <name evidence="7" type="primary">IRGC_0</name>
    <name evidence="7" type="ORF">N1851_011115</name>
</gene>
<feature type="domain" description="IRG-type G" evidence="6">
    <location>
        <begin position="35"/>
        <end position="214"/>
    </location>
</feature>
<name>A0AA47MXL7_MERPO</name>
<dbReference type="Proteomes" id="UP001174136">
    <property type="component" value="Unassembled WGS sequence"/>
</dbReference>
<keyword evidence="8" id="KW-1185">Reference proteome</keyword>
<keyword evidence="5" id="KW-0812">Transmembrane</keyword>
<sequence length="391" mass="43741">MGSKANEDIKKALDNNDPGLAASITTKYLEDTNNIQLNIAVTGESGSGKSTFVNAFRGIDNRDETAAPTDVVETTIESYPHPRYPNVILWDLPGIGTTKFPADQYLKRFGFEKLDFFIIVSAYRFRENDAKLAQEIKKMGKKFYFIRSKIDNNLRDAERSQRKYDEGETLQEIRENCIQGLEDQGVTSPQVFLVSHFHLHKYDFPTLEETIEREMPSLKRDVLNLDLPNVCRSVIHKKKEVFSSQIKYYALLSAFVAAVLIPGLSIAADAGILGWVLKTYFNGFGLDKKSMEKLSRHSTKPLGYLRVVMKCVFSGKNVTKALVVLLLRCLPLFGMWEAAEEGLGSIPTLGSIIAASLSFLTVYTFSSSALDSLSVDAEHVQIQALNIQSTR</sequence>
<dbReference type="GO" id="GO:0005525">
    <property type="term" value="F:GTP binding"/>
    <property type="evidence" value="ECO:0007669"/>
    <property type="project" value="UniProtKB-KW"/>
</dbReference>
<accession>A0AA47MXL7</accession>
<proteinExistence type="inferred from homology"/>
<comment type="similarity">
    <text evidence="1">Belongs to the TRAFAC class dynamin-like GTPase superfamily. IRG family.</text>
</comment>
<dbReference type="InterPro" id="IPR007743">
    <property type="entry name" value="Immunity-related_GTPase-like"/>
</dbReference>
<evidence type="ECO:0000256" key="3">
    <source>
        <dbReference type="ARBA" id="ARBA00022801"/>
    </source>
</evidence>
<evidence type="ECO:0000313" key="8">
    <source>
        <dbReference type="Proteomes" id="UP001174136"/>
    </source>
</evidence>
<dbReference type="InterPro" id="IPR027417">
    <property type="entry name" value="P-loop_NTPase"/>
</dbReference>
<protein>
    <submittedName>
        <fullName evidence="7">Interferon-inducible GTPase 5</fullName>
    </submittedName>
</protein>
<dbReference type="InterPro" id="IPR051515">
    <property type="entry name" value="IRG"/>
</dbReference>
<evidence type="ECO:0000256" key="1">
    <source>
        <dbReference type="ARBA" id="ARBA00005429"/>
    </source>
</evidence>
<evidence type="ECO:0000256" key="4">
    <source>
        <dbReference type="ARBA" id="ARBA00023134"/>
    </source>
</evidence>
<dbReference type="SUPFAM" id="SSF52540">
    <property type="entry name" value="P-loop containing nucleoside triphosphate hydrolases"/>
    <property type="match status" value="1"/>
</dbReference>
<keyword evidence="4" id="KW-0342">GTP-binding</keyword>
<dbReference type="Gene3D" id="3.40.50.300">
    <property type="entry name" value="P-loop containing nucleotide triphosphate hydrolases"/>
    <property type="match status" value="1"/>
</dbReference>
<organism evidence="7 8">
    <name type="scientific">Merluccius polli</name>
    <name type="common">Benguela hake</name>
    <name type="synonym">Merluccius cadenati</name>
    <dbReference type="NCBI Taxonomy" id="89951"/>
    <lineage>
        <taxon>Eukaryota</taxon>
        <taxon>Metazoa</taxon>
        <taxon>Chordata</taxon>
        <taxon>Craniata</taxon>
        <taxon>Vertebrata</taxon>
        <taxon>Euteleostomi</taxon>
        <taxon>Actinopterygii</taxon>
        <taxon>Neopterygii</taxon>
        <taxon>Teleostei</taxon>
        <taxon>Neoteleostei</taxon>
        <taxon>Acanthomorphata</taxon>
        <taxon>Zeiogadaria</taxon>
        <taxon>Gadariae</taxon>
        <taxon>Gadiformes</taxon>
        <taxon>Gadoidei</taxon>
        <taxon>Merlucciidae</taxon>
        <taxon>Merluccius</taxon>
    </lineage>
</organism>
<comment type="caution">
    <text evidence="7">The sequence shown here is derived from an EMBL/GenBank/DDBJ whole genome shotgun (WGS) entry which is preliminary data.</text>
</comment>
<keyword evidence="3" id="KW-0378">Hydrolase</keyword>
<reference evidence="7" key="1">
    <citation type="journal article" date="2023" name="Front. Mar. Sci.">
        <title>A new Merluccius polli reference genome to investigate the effects of global change in West African waters.</title>
        <authorList>
            <person name="Mateo J.L."/>
            <person name="Blanco-Fernandez C."/>
            <person name="Garcia-Vazquez E."/>
            <person name="Machado-Schiaffino G."/>
        </authorList>
    </citation>
    <scope>NUCLEOTIDE SEQUENCE</scope>
    <source>
        <strain evidence="7">C29</strain>
        <tissue evidence="7">Fin</tissue>
    </source>
</reference>
<keyword evidence="2" id="KW-0547">Nucleotide-binding</keyword>
<dbReference type="PANTHER" id="PTHR32341">
    <property type="entry name" value="INTERFERON-INDUCIBLE GTPASE"/>
    <property type="match status" value="1"/>
</dbReference>
<dbReference type="Pfam" id="PF05049">
    <property type="entry name" value="IIGP"/>
    <property type="match status" value="1"/>
</dbReference>
<feature type="transmembrane region" description="Helical" evidence="5">
    <location>
        <begin position="348"/>
        <end position="366"/>
    </location>
</feature>
<dbReference type="PANTHER" id="PTHR32341:SF10">
    <property type="entry name" value="INTERFERON-INDUCIBLE GTPASE 5"/>
    <property type="match status" value="1"/>
</dbReference>
<dbReference type="EMBL" id="JAOPHQ010002011">
    <property type="protein sequence ID" value="KAK0148558.1"/>
    <property type="molecule type" value="Genomic_DNA"/>
</dbReference>
<dbReference type="InterPro" id="IPR030385">
    <property type="entry name" value="G_IRG_dom"/>
</dbReference>
<evidence type="ECO:0000256" key="5">
    <source>
        <dbReference type="SAM" id="Phobius"/>
    </source>
</evidence>
<evidence type="ECO:0000259" key="6">
    <source>
        <dbReference type="PROSITE" id="PS51716"/>
    </source>
</evidence>
<feature type="transmembrane region" description="Helical" evidence="5">
    <location>
        <begin position="248"/>
        <end position="277"/>
    </location>
</feature>
<dbReference type="PROSITE" id="PS51716">
    <property type="entry name" value="G_IRG"/>
    <property type="match status" value="1"/>
</dbReference>
<dbReference type="GO" id="GO:0016787">
    <property type="term" value="F:hydrolase activity"/>
    <property type="evidence" value="ECO:0007669"/>
    <property type="project" value="UniProtKB-KW"/>
</dbReference>
<dbReference type="GO" id="GO:0016020">
    <property type="term" value="C:membrane"/>
    <property type="evidence" value="ECO:0007669"/>
    <property type="project" value="InterPro"/>
</dbReference>